<proteinExistence type="inferred from homology"/>
<evidence type="ECO:0000259" key="2">
    <source>
        <dbReference type="Pfam" id="PF03466"/>
    </source>
</evidence>
<evidence type="ECO:0000256" key="1">
    <source>
        <dbReference type="ARBA" id="ARBA00009437"/>
    </source>
</evidence>
<dbReference type="InterPro" id="IPR005119">
    <property type="entry name" value="LysR_subst-bd"/>
</dbReference>
<gene>
    <name evidence="3" type="ORF">NCTC12120_06909</name>
</gene>
<evidence type="ECO:0000313" key="4">
    <source>
        <dbReference type="Proteomes" id="UP000251197"/>
    </source>
</evidence>
<dbReference type="PANTHER" id="PTHR30537">
    <property type="entry name" value="HTH-TYPE TRANSCRIPTIONAL REGULATOR"/>
    <property type="match status" value="1"/>
</dbReference>
<evidence type="ECO:0000313" key="3">
    <source>
        <dbReference type="EMBL" id="SQC93794.1"/>
    </source>
</evidence>
<feature type="domain" description="LysR substrate-binding" evidence="2">
    <location>
        <begin position="13"/>
        <end position="64"/>
    </location>
</feature>
<sequence length="76" mass="8495">MSFARCVAAPGSAPRYHVEQALSEGRLVEVMADWQKPAIAVSAVYTQNRQLSPRVRVFIDWLKEIYSARFPAGAKT</sequence>
<accession>A0A2X3JFW9</accession>
<protein>
    <submittedName>
        <fullName evidence="3">LysR family transcriptional regulator</fullName>
    </submittedName>
</protein>
<dbReference type="InterPro" id="IPR058163">
    <property type="entry name" value="LysR-type_TF_proteobact-type"/>
</dbReference>
<dbReference type="Pfam" id="PF03466">
    <property type="entry name" value="LysR_substrate"/>
    <property type="match status" value="1"/>
</dbReference>
<name>A0A2X3JFW9_9ENTR</name>
<dbReference type="GO" id="GO:0003700">
    <property type="term" value="F:DNA-binding transcription factor activity"/>
    <property type="evidence" value="ECO:0007669"/>
    <property type="project" value="TreeGrafter"/>
</dbReference>
<reference evidence="3 4" key="1">
    <citation type="submission" date="2018-06" db="EMBL/GenBank/DDBJ databases">
        <authorList>
            <consortium name="Pathogen Informatics"/>
            <person name="Doyle S."/>
        </authorList>
    </citation>
    <scope>NUCLEOTIDE SEQUENCE [LARGE SCALE GENOMIC DNA]</scope>
    <source>
        <strain evidence="3 4">NCTC12120</strain>
    </source>
</reference>
<dbReference type="GO" id="GO:0006351">
    <property type="term" value="P:DNA-templated transcription"/>
    <property type="evidence" value="ECO:0007669"/>
    <property type="project" value="TreeGrafter"/>
</dbReference>
<dbReference type="SUPFAM" id="SSF53850">
    <property type="entry name" value="Periplasmic binding protein-like II"/>
    <property type="match status" value="1"/>
</dbReference>
<dbReference type="AlphaFoldDB" id="A0A2X3JFW9"/>
<dbReference type="GO" id="GO:0043565">
    <property type="term" value="F:sequence-specific DNA binding"/>
    <property type="evidence" value="ECO:0007669"/>
    <property type="project" value="TreeGrafter"/>
</dbReference>
<organism evidence="3 4">
    <name type="scientific">Cedecea neteri</name>
    <dbReference type="NCBI Taxonomy" id="158822"/>
    <lineage>
        <taxon>Bacteria</taxon>
        <taxon>Pseudomonadati</taxon>
        <taxon>Pseudomonadota</taxon>
        <taxon>Gammaproteobacteria</taxon>
        <taxon>Enterobacterales</taxon>
        <taxon>Enterobacteriaceae</taxon>
        <taxon>Cedecea</taxon>
    </lineage>
</organism>
<dbReference type="Proteomes" id="UP000251197">
    <property type="component" value="Unassembled WGS sequence"/>
</dbReference>
<dbReference type="Gene3D" id="3.40.190.290">
    <property type="match status" value="1"/>
</dbReference>
<dbReference type="PANTHER" id="PTHR30537:SF72">
    <property type="entry name" value="LYSR FAMILY TRANSCRIPTIONAL REGULATOR"/>
    <property type="match status" value="1"/>
</dbReference>
<dbReference type="EMBL" id="UAVU01000011">
    <property type="protein sequence ID" value="SQC93794.1"/>
    <property type="molecule type" value="Genomic_DNA"/>
</dbReference>
<comment type="similarity">
    <text evidence="1">Belongs to the LysR transcriptional regulatory family.</text>
</comment>